<proteinExistence type="predicted"/>
<dbReference type="Proteomes" id="UP000235786">
    <property type="component" value="Unassembled WGS sequence"/>
</dbReference>
<gene>
    <name evidence="2" type="ORF">L207DRAFT_506062</name>
</gene>
<feature type="compositionally biased region" description="Basic and acidic residues" evidence="1">
    <location>
        <begin position="52"/>
        <end position="64"/>
    </location>
</feature>
<protein>
    <submittedName>
        <fullName evidence="2">Uncharacterized protein</fullName>
    </submittedName>
</protein>
<evidence type="ECO:0000256" key="1">
    <source>
        <dbReference type="SAM" id="MobiDB-lite"/>
    </source>
</evidence>
<name>A0A2J6S893_HYAVF</name>
<evidence type="ECO:0000313" key="2">
    <source>
        <dbReference type="EMBL" id="PMD46976.1"/>
    </source>
</evidence>
<keyword evidence="3" id="KW-1185">Reference proteome</keyword>
<feature type="region of interest" description="Disordered" evidence="1">
    <location>
        <begin position="1"/>
        <end position="82"/>
    </location>
</feature>
<accession>A0A2J6S893</accession>
<reference evidence="2 3" key="1">
    <citation type="submission" date="2016-04" db="EMBL/GenBank/DDBJ databases">
        <title>A degradative enzymes factory behind the ericoid mycorrhizal symbiosis.</title>
        <authorList>
            <consortium name="DOE Joint Genome Institute"/>
            <person name="Martino E."/>
            <person name="Morin E."/>
            <person name="Grelet G."/>
            <person name="Kuo A."/>
            <person name="Kohler A."/>
            <person name="Daghino S."/>
            <person name="Barry K."/>
            <person name="Choi C."/>
            <person name="Cichocki N."/>
            <person name="Clum A."/>
            <person name="Copeland A."/>
            <person name="Hainaut M."/>
            <person name="Haridas S."/>
            <person name="Labutti K."/>
            <person name="Lindquist E."/>
            <person name="Lipzen A."/>
            <person name="Khouja H.-R."/>
            <person name="Murat C."/>
            <person name="Ohm R."/>
            <person name="Olson A."/>
            <person name="Spatafora J."/>
            <person name="Veneault-Fourrey C."/>
            <person name="Henrissat B."/>
            <person name="Grigoriev I."/>
            <person name="Martin F."/>
            <person name="Perotto S."/>
        </authorList>
    </citation>
    <scope>NUCLEOTIDE SEQUENCE [LARGE SCALE GENOMIC DNA]</scope>
    <source>
        <strain evidence="2 3">F</strain>
    </source>
</reference>
<organism evidence="2 3">
    <name type="scientific">Hyaloscypha variabilis (strain UAMH 11265 / GT02V1 / F)</name>
    <name type="common">Meliniomyces variabilis</name>
    <dbReference type="NCBI Taxonomy" id="1149755"/>
    <lineage>
        <taxon>Eukaryota</taxon>
        <taxon>Fungi</taxon>
        <taxon>Dikarya</taxon>
        <taxon>Ascomycota</taxon>
        <taxon>Pezizomycotina</taxon>
        <taxon>Leotiomycetes</taxon>
        <taxon>Helotiales</taxon>
        <taxon>Hyaloscyphaceae</taxon>
        <taxon>Hyaloscypha</taxon>
        <taxon>Hyaloscypha variabilis</taxon>
    </lineage>
</organism>
<dbReference type="OrthoDB" id="10617808at2759"/>
<sequence length="82" mass="9352">MPPPAVELQRYDQAYPNRPISPAGPPPPPQQYPVPEYQIFQPQAQRQGYQHVLRDEGEDREALVREPPPGYVESVDDMTRGL</sequence>
<feature type="compositionally biased region" description="Pro residues" evidence="1">
    <location>
        <begin position="22"/>
        <end position="32"/>
    </location>
</feature>
<dbReference type="AlphaFoldDB" id="A0A2J6S893"/>
<dbReference type="EMBL" id="KZ613938">
    <property type="protein sequence ID" value="PMD46976.1"/>
    <property type="molecule type" value="Genomic_DNA"/>
</dbReference>
<evidence type="ECO:0000313" key="3">
    <source>
        <dbReference type="Proteomes" id="UP000235786"/>
    </source>
</evidence>